<name>A0A2Z7A400_9LAMI</name>
<evidence type="ECO:0000313" key="2">
    <source>
        <dbReference type="Proteomes" id="UP000250235"/>
    </source>
</evidence>
<accession>A0A2Z7A400</accession>
<evidence type="ECO:0000313" key="1">
    <source>
        <dbReference type="EMBL" id="KZV16196.1"/>
    </source>
</evidence>
<gene>
    <name evidence="1" type="ORF">F511_38629</name>
</gene>
<reference evidence="1 2" key="1">
    <citation type="journal article" date="2015" name="Proc. Natl. Acad. Sci. U.S.A.">
        <title>The resurrection genome of Boea hygrometrica: A blueprint for survival of dehydration.</title>
        <authorList>
            <person name="Xiao L."/>
            <person name="Yang G."/>
            <person name="Zhang L."/>
            <person name="Yang X."/>
            <person name="Zhao S."/>
            <person name="Ji Z."/>
            <person name="Zhou Q."/>
            <person name="Hu M."/>
            <person name="Wang Y."/>
            <person name="Chen M."/>
            <person name="Xu Y."/>
            <person name="Jin H."/>
            <person name="Xiao X."/>
            <person name="Hu G."/>
            <person name="Bao F."/>
            <person name="Hu Y."/>
            <person name="Wan P."/>
            <person name="Li L."/>
            <person name="Deng X."/>
            <person name="Kuang T."/>
            <person name="Xiang C."/>
            <person name="Zhu J.K."/>
            <person name="Oliver M.J."/>
            <person name="He Y."/>
        </authorList>
    </citation>
    <scope>NUCLEOTIDE SEQUENCE [LARGE SCALE GENOMIC DNA]</scope>
    <source>
        <strain evidence="2">cv. XS01</strain>
    </source>
</reference>
<dbReference type="AlphaFoldDB" id="A0A2Z7A400"/>
<protein>
    <submittedName>
        <fullName evidence="1">Uncharacterized protein</fullName>
    </submittedName>
</protein>
<keyword evidence="2" id="KW-1185">Reference proteome</keyword>
<dbReference type="Proteomes" id="UP000250235">
    <property type="component" value="Unassembled WGS sequence"/>
</dbReference>
<proteinExistence type="predicted"/>
<dbReference type="EMBL" id="KV019196">
    <property type="protein sequence ID" value="KZV16196.1"/>
    <property type="molecule type" value="Genomic_DNA"/>
</dbReference>
<organism evidence="1 2">
    <name type="scientific">Dorcoceras hygrometricum</name>
    <dbReference type="NCBI Taxonomy" id="472368"/>
    <lineage>
        <taxon>Eukaryota</taxon>
        <taxon>Viridiplantae</taxon>
        <taxon>Streptophyta</taxon>
        <taxon>Embryophyta</taxon>
        <taxon>Tracheophyta</taxon>
        <taxon>Spermatophyta</taxon>
        <taxon>Magnoliopsida</taxon>
        <taxon>eudicotyledons</taxon>
        <taxon>Gunneridae</taxon>
        <taxon>Pentapetalae</taxon>
        <taxon>asterids</taxon>
        <taxon>lamiids</taxon>
        <taxon>Lamiales</taxon>
        <taxon>Gesneriaceae</taxon>
        <taxon>Didymocarpoideae</taxon>
        <taxon>Trichosporeae</taxon>
        <taxon>Loxocarpinae</taxon>
        <taxon>Dorcoceras</taxon>
    </lineage>
</organism>
<sequence>MLRAALSRTPAASCTAHGTGCANQWRNVCLVGRQPIAQPCEEEQHSSATIRPPPRNTCAQDLVIGRRSLAQRAAHTISNWSASGCASLHEAATTIGATVREAANSRPPCAASAHALRAISRAEGRRHARRRRGRFQNFVQSIHNFKIRYNLGSNCIDKIRALALIPLLENNGVGSGSRLPGRSGKQNCPGDDQYNKIQTQYEPFIGCFSLITLLATRAWLQPELQKRRLFTVGGGRFVNQVHDRKRSPSDQPSLED</sequence>